<accession>A0A3D8IP91</accession>
<name>A0A3D8IP91_9HELI</name>
<comment type="caution">
    <text evidence="1">The sequence shown here is derived from an EMBL/GenBank/DDBJ whole genome shotgun (WGS) entry which is preliminary data.</text>
</comment>
<keyword evidence="2" id="KW-1185">Reference proteome</keyword>
<evidence type="ECO:0000313" key="2">
    <source>
        <dbReference type="Proteomes" id="UP000256379"/>
    </source>
</evidence>
<protein>
    <submittedName>
        <fullName evidence="1">Uncharacterized protein</fullName>
    </submittedName>
</protein>
<dbReference type="AlphaFoldDB" id="A0A3D8IP91"/>
<reference evidence="1 2" key="1">
    <citation type="submission" date="2018-04" db="EMBL/GenBank/DDBJ databases">
        <title>Novel Campyloabacter and Helicobacter Species and Strains.</title>
        <authorList>
            <person name="Mannion A.J."/>
            <person name="Shen Z."/>
            <person name="Fox J.G."/>
        </authorList>
    </citation>
    <scope>NUCLEOTIDE SEQUENCE [LARGE SCALE GENOMIC DNA]</scope>
    <source>
        <strain evidence="1 2">MIT 17-337</strain>
    </source>
</reference>
<proteinExistence type="predicted"/>
<gene>
    <name evidence="1" type="ORF">CQA53_02900</name>
</gene>
<dbReference type="EMBL" id="NXLQ01000003">
    <property type="protein sequence ID" value="RDU66735.1"/>
    <property type="molecule type" value="Genomic_DNA"/>
</dbReference>
<sequence>MKNISMNIITCLIFFRFNFDKNTTSLKVLKNIFLLIKKFFNKIITNMLCYRIIGNICKNVNFLLLT</sequence>
<evidence type="ECO:0000313" key="1">
    <source>
        <dbReference type="EMBL" id="RDU66735.1"/>
    </source>
</evidence>
<organism evidence="1 2">
    <name type="scientific">Helicobacter didelphidarum</name>
    <dbReference type="NCBI Taxonomy" id="2040648"/>
    <lineage>
        <taxon>Bacteria</taxon>
        <taxon>Pseudomonadati</taxon>
        <taxon>Campylobacterota</taxon>
        <taxon>Epsilonproteobacteria</taxon>
        <taxon>Campylobacterales</taxon>
        <taxon>Helicobacteraceae</taxon>
        <taxon>Helicobacter</taxon>
    </lineage>
</organism>
<dbReference type="Proteomes" id="UP000256379">
    <property type="component" value="Unassembled WGS sequence"/>
</dbReference>